<evidence type="ECO:0000313" key="2">
    <source>
        <dbReference type="EMBL" id="KAF2682934.1"/>
    </source>
</evidence>
<organism evidence="2 3">
    <name type="scientific">Lentithecium fluviatile CBS 122367</name>
    <dbReference type="NCBI Taxonomy" id="1168545"/>
    <lineage>
        <taxon>Eukaryota</taxon>
        <taxon>Fungi</taxon>
        <taxon>Dikarya</taxon>
        <taxon>Ascomycota</taxon>
        <taxon>Pezizomycotina</taxon>
        <taxon>Dothideomycetes</taxon>
        <taxon>Pleosporomycetidae</taxon>
        <taxon>Pleosporales</taxon>
        <taxon>Massarineae</taxon>
        <taxon>Lentitheciaceae</taxon>
        <taxon>Lentithecium</taxon>
    </lineage>
</organism>
<dbReference type="Proteomes" id="UP000799291">
    <property type="component" value="Unassembled WGS sequence"/>
</dbReference>
<dbReference type="OrthoDB" id="3528649at2759"/>
<accession>A0A6G1IXH0</accession>
<feature type="transmembrane region" description="Helical" evidence="1">
    <location>
        <begin position="6"/>
        <end position="26"/>
    </location>
</feature>
<dbReference type="AlphaFoldDB" id="A0A6G1IXH0"/>
<keyword evidence="3" id="KW-1185">Reference proteome</keyword>
<sequence>MEAIPSFITFAVYLLLFLGIPGYFLYKRATAVSPQRPRDLNFTHDIVPTAYKAFTRVERHYFLNLPLSTKRVFCDDEVKLSQVSWWPAAHCRFYFKFLLVLKELKPCVLFAHYELEGVQACAQLVERCLNPILQTYDLEEYGFVLRKIEHAVPTEVHRGFEGGWIFADTRSPKWPLVQSVFLTPHPGERQKEFDVAHALGYPVLRPGNEGTMRLKDVTEAEALRRATGKGKAICCVEVLEYFSRGGYEDCRAILRYNALATRAGREVGTIIEIAENDHPGFERFHAMVMAS</sequence>
<keyword evidence="1" id="KW-1133">Transmembrane helix</keyword>
<reference evidence="2" key="1">
    <citation type="journal article" date="2020" name="Stud. Mycol.">
        <title>101 Dothideomycetes genomes: a test case for predicting lifestyles and emergence of pathogens.</title>
        <authorList>
            <person name="Haridas S."/>
            <person name="Albert R."/>
            <person name="Binder M."/>
            <person name="Bloem J."/>
            <person name="Labutti K."/>
            <person name="Salamov A."/>
            <person name="Andreopoulos B."/>
            <person name="Baker S."/>
            <person name="Barry K."/>
            <person name="Bills G."/>
            <person name="Bluhm B."/>
            <person name="Cannon C."/>
            <person name="Castanera R."/>
            <person name="Culley D."/>
            <person name="Daum C."/>
            <person name="Ezra D."/>
            <person name="Gonzalez J."/>
            <person name="Henrissat B."/>
            <person name="Kuo A."/>
            <person name="Liang C."/>
            <person name="Lipzen A."/>
            <person name="Lutzoni F."/>
            <person name="Magnuson J."/>
            <person name="Mondo S."/>
            <person name="Nolan M."/>
            <person name="Ohm R."/>
            <person name="Pangilinan J."/>
            <person name="Park H.-J."/>
            <person name="Ramirez L."/>
            <person name="Alfaro M."/>
            <person name="Sun H."/>
            <person name="Tritt A."/>
            <person name="Yoshinaga Y."/>
            <person name="Zwiers L.-H."/>
            <person name="Turgeon B."/>
            <person name="Goodwin S."/>
            <person name="Spatafora J."/>
            <person name="Crous P."/>
            <person name="Grigoriev I."/>
        </authorList>
    </citation>
    <scope>NUCLEOTIDE SEQUENCE</scope>
    <source>
        <strain evidence="2">CBS 122367</strain>
    </source>
</reference>
<name>A0A6G1IXH0_9PLEO</name>
<dbReference type="EMBL" id="MU005585">
    <property type="protein sequence ID" value="KAF2682934.1"/>
    <property type="molecule type" value="Genomic_DNA"/>
</dbReference>
<protein>
    <submittedName>
        <fullName evidence="2">Uncharacterized protein</fullName>
    </submittedName>
</protein>
<gene>
    <name evidence="2" type="ORF">K458DRAFT_48335</name>
</gene>
<proteinExistence type="predicted"/>
<evidence type="ECO:0000313" key="3">
    <source>
        <dbReference type="Proteomes" id="UP000799291"/>
    </source>
</evidence>
<keyword evidence="1" id="KW-0812">Transmembrane</keyword>
<evidence type="ECO:0000256" key="1">
    <source>
        <dbReference type="SAM" id="Phobius"/>
    </source>
</evidence>
<keyword evidence="1" id="KW-0472">Membrane</keyword>